<feature type="non-terminal residue" evidence="10">
    <location>
        <position position="1"/>
    </location>
</feature>
<keyword evidence="11" id="KW-1185">Reference proteome</keyword>
<dbReference type="GO" id="GO:0015347">
    <property type="term" value="F:sodium-independent organic anion transmembrane transporter activity"/>
    <property type="evidence" value="ECO:0007669"/>
    <property type="project" value="TreeGrafter"/>
</dbReference>
<accession>A0A8S4N404</accession>
<evidence type="ECO:0000256" key="2">
    <source>
        <dbReference type="ARBA" id="ARBA00009657"/>
    </source>
</evidence>
<gene>
    <name evidence="10" type="ORF">OFUS_LOCUS3067</name>
</gene>
<feature type="transmembrane region" description="Helical" evidence="8">
    <location>
        <begin position="298"/>
        <end position="317"/>
    </location>
</feature>
<keyword evidence="7" id="KW-1015">Disulfide bond</keyword>
<keyword evidence="3" id="KW-1003">Cell membrane</keyword>
<dbReference type="PANTHER" id="PTHR11388">
    <property type="entry name" value="ORGANIC ANION TRANSPORTER"/>
    <property type="match status" value="1"/>
</dbReference>
<sequence length="363" mass="38930">VLGPAIGYILGGVLLDEYIDFDRVPANEITVQVGDQRYLGAWWPGFLATAFLILTGAIALFGFPRDIPGAAEIRAKRVSEAYGDSETHIEPGFGTKLSDLPKSLFMLLKNWAYVLCTLLTCTESLLIAGFTVYGPKYLENQYALPSSTSAYIFGGLAIPGAAGGTILGGYLIKKFSMNCSAIIKMQAIGAFLSLLITPLFFLVCGTPDLAGLTVEYANSTTTTGYNATCNSNCACPYLYDPVCGRDNVLYFSACHAGCQAKEGLDPTLYFNCSCITSESPGNIGYDATTDICSEDCTLFLVIFAILWFAIMFLTFFVTSTNATVVVRVVPSMQRSFGIGLQWVLLRLLGTIPGPIVMGAALDG</sequence>
<keyword evidence="6 8" id="KW-0472">Membrane</keyword>
<dbReference type="GO" id="GO:0016323">
    <property type="term" value="C:basolateral plasma membrane"/>
    <property type="evidence" value="ECO:0007669"/>
    <property type="project" value="TreeGrafter"/>
</dbReference>
<dbReference type="SUPFAM" id="SSF103473">
    <property type="entry name" value="MFS general substrate transporter"/>
    <property type="match status" value="1"/>
</dbReference>
<dbReference type="NCBIfam" id="TIGR00805">
    <property type="entry name" value="oat"/>
    <property type="match status" value="1"/>
</dbReference>
<keyword evidence="4 8" id="KW-0812">Transmembrane</keyword>
<evidence type="ECO:0000313" key="11">
    <source>
        <dbReference type="Proteomes" id="UP000749559"/>
    </source>
</evidence>
<keyword evidence="8" id="KW-0406">Ion transport</keyword>
<feature type="transmembrane region" description="Helical" evidence="8">
    <location>
        <begin position="183"/>
        <end position="203"/>
    </location>
</feature>
<dbReference type="InterPro" id="IPR036259">
    <property type="entry name" value="MFS_trans_sf"/>
</dbReference>
<feature type="domain" description="Kazal-like" evidence="9">
    <location>
        <begin position="223"/>
        <end position="276"/>
    </location>
</feature>
<dbReference type="Proteomes" id="UP000749559">
    <property type="component" value="Unassembled WGS sequence"/>
</dbReference>
<dbReference type="GO" id="GO:0043252">
    <property type="term" value="P:sodium-independent organic anion transport"/>
    <property type="evidence" value="ECO:0007669"/>
    <property type="project" value="TreeGrafter"/>
</dbReference>
<feature type="non-terminal residue" evidence="10">
    <location>
        <position position="363"/>
    </location>
</feature>
<dbReference type="SUPFAM" id="SSF100895">
    <property type="entry name" value="Kazal-type serine protease inhibitors"/>
    <property type="match status" value="1"/>
</dbReference>
<keyword evidence="8" id="KW-0813">Transport</keyword>
<dbReference type="InterPro" id="IPR002350">
    <property type="entry name" value="Kazal_dom"/>
</dbReference>
<evidence type="ECO:0000259" key="9">
    <source>
        <dbReference type="PROSITE" id="PS51465"/>
    </source>
</evidence>
<comment type="caution">
    <text evidence="10">The sequence shown here is derived from an EMBL/GenBank/DDBJ whole genome shotgun (WGS) entry which is preliminary data.</text>
</comment>
<protein>
    <recommendedName>
        <fullName evidence="8">Solute carrier organic anion transporter family member</fullName>
    </recommendedName>
</protein>
<proteinExistence type="inferred from homology"/>
<dbReference type="PROSITE" id="PS00282">
    <property type="entry name" value="KAZAL_1"/>
    <property type="match status" value="1"/>
</dbReference>
<dbReference type="Gene3D" id="3.30.60.30">
    <property type="match status" value="1"/>
</dbReference>
<feature type="transmembrane region" description="Helical" evidence="8">
    <location>
        <begin position="41"/>
        <end position="63"/>
    </location>
</feature>
<comment type="caution">
    <text evidence="8">Lacks conserved residue(s) required for the propagation of feature annotation.</text>
</comment>
<dbReference type="Gene3D" id="1.20.1250.20">
    <property type="entry name" value="MFS general substrate transporter like domains"/>
    <property type="match status" value="1"/>
</dbReference>
<dbReference type="AlphaFoldDB" id="A0A8S4N404"/>
<comment type="similarity">
    <text evidence="2 8">Belongs to the organo anion transporter (TC 2.A.60) family.</text>
</comment>
<dbReference type="Pfam" id="PF07648">
    <property type="entry name" value="Kazal_2"/>
    <property type="match status" value="1"/>
</dbReference>
<evidence type="ECO:0000256" key="5">
    <source>
        <dbReference type="ARBA" id="ARBA00022989"/>
    </source>
</evidence>
<evidence type="ECO:0000256" key="3">
    <source>
        <dbReference type="ARBA" id="ARBA00022475"/>
    </source>
</evidence>
<feature type="transmembrane region" description="Helical" evidence="8">
    <location>
        <begin position="150"/>
        <end position="171"/>
    </location>
</feature>
<dbReference type="PANTHER" id="PTHR11388:SF100">
    <property type="entry name" value="SOLUTE CARRIER ORGANIC ANION TRANSPORTER FAMILY MEMBER 4A1"/>
    <property type="match status" value="1"/>
</dbReference>
<reference evidence="10" key="1">
    <citation type="submission" date="2022-03" db="EMBL/GenBank/DDBJ databases">
        <authorList>
            <person name="Martin C."/>
        </authorList>
    </citation>
    <scope>NUCLEOTIDE SEQUENCE</scope>
</reference>
<dbReference type="InterPro" id="IPR036058">
    <property type="entry name" value="Kazal_dom_sf"/>
</dbReference>
<dbReference type="Pfam" id="PF03137">
    <property type="entry name" value="OATP"/>
    <property type="match status" value="1"/>
</dbReference>
<dbReference type="OrthoDB" id="5062115at2759"/>
<dbReference type="EMBL" id="CAIIXF020000001">
    <property type="protein sequence ID" value="CAH1775815.1"/>
    <property type="molecule type" value="Genomic_DNA"/>
</dbReference>
<organism evidence="10 11">
    <name type="scientific">Owenia fusiformis</name>
    <name type="common">Polychaete worm</name>
    <dbReference type="NCBI Taxonomy" id="6347"/>
    <lineage>
        <taxon>Eukaryota</taxon>
        <taxon>Metazoa</taxon>
        <taxon>Spiralia</taxon>
        <taxon>Lophotrochozoa</taxon>
        <taxon>Annelida</taxon>
        <taxon>Polychaeta</taxon>
        <taxon>Sedentaria</taxon>
        <taxon>Canalipalpata</taxon>
        <taxon>Sabellida</taxon>
        <taxon>Oweniida</taxon>
        <taxon>Oweniidae</taxon>
        <taxon>Owenia</taxon>
    </lineage>
</organism>
<evidence type="ECO:0000256" key="8">
    <source>
        <dbReference type="RuleBase" id="RU362056"/>
    </source>
</evidence>
<evidence type="ECO:0000256" key="4">
    <source>
        <dbReference type="ARBA" id="ARBA00022692"/>
    </source>
</evidence>
<evidence type="ECO:0000313" key="10">
    <source>
        <dbReference type="EMBL" id="CAH1775815.1"/>
    </source>
</evidence>
<feature type="transmembrane region" description="Helical" evidence="8">
    <location>
        <begin position="111"/>
        <end position="130"/>
    </location>
</feature>
<comment type="subcellular location">
    <subcellularLocation>
        <location evidence="1 8">Cell membrane</location>
        <topology evidence="1 8">Multi-pass membrane protein</topology>
    </subcellularLocation>
</comment>
<evidence type="ECO:0000256" key="7">
    <source>
        <dbReference type="ARBA" id="ARBA00023157"/>
    </source>
</evidence>
<name>A0A8S4N404_OWEFU</name>
<keyword evidence="5 8" id="KW-1133">Transmembrane helix</keyword>
<evidence type="ECO:0000256" key="6">
    <source>
        <dbReference type="ARBA" id="ARBA00023136"/>
    </source>
</evidence>
<feature type="transmembrane region" description="Helical" evidence="8">
    <location>
        <begin position="338"/>
        <end position="361"/>
    </location>
</feature>
<dbReference type="GO" id="GO:0006811">
    <property type="term" value="P:monoatomic ion transport"/>
    <property type="evidence" value="ECO:0007669"/>
    <property type="project" value="UniProtKB-KW"/>
</dbReference>
<dbReference type="InterPro" id="IPR004156">
    <property type="entry name" value="OATP"/>
</dbReference>
<evidence type="ECO:0000256" key="1">
    <source>
        <dbReference type="ARBA" id="ARBA00004651"/>
    </source>
</evidence>
<dbReference type="PROSITE" id="PS51465">
    <property type="entry name" value="KAZAL_2"/>
    <property type="match status" value="1"/>
</dbReference>